<dbReference type="InterPro" id="IPR008979">
    <property type="entry name" value="Galactose-bd-like_sf"/>
</dbReference>
<dbReference type="InterPro" id="IPR000421">
    <property type="entry name" value="FA58C"/>
</dbReference>
<evidence type="ECO:0000256" key="2">
    <source>
        <dbReference type="ARBA" id="ARBA00004196"/>
    </source>
</evidence>
<dbReference type="InterPro" id="IPR054563">
    <property type="entry name" value="HylB-like_N"/>
</dbReference>
<dbReference type="PROSITE" id="PS50022">
    <property type="entry name" value="FA58C_3"/>
    <property type="match status" value="1"/>
</dbReference>
<dbReference type="SUPFAM" id="SSF48230">
    <property type="entry name" value="Chondroitin AC/alginate lyase"/>
    <property type="match status" value="1"/>
</dbReference>
<dbReference type="Gene3D" id="2.70.98.70">
    <property type="match status" value="1"/>
</dbReference>
<keyword evidence="8" id="KW-0413">Isomerase</keyword>
<dbReference type="Proteomes" id="UP000653578">
    <property type="component" value="Unassembled WGS sequence"/>
</dbReference>
<evidence type="ECO:0000256" key="9">
    <source>
        <dbReference type="SAM" id="Phobius"/>
    </source>
</evidence>
<evidence type="ECO:0000259" key="10">
    <source>
        <dbReference type="PROSITE" id="PS50022"/>
    </source>
</evidence>
<dbReference type="InterPro" id="IPR008929">
    <property type="entry name" value="Chondroitin_lyas"/>
</dbReference>
<dbReference type="InterPro" id="IPR013783">
    <property type="entry name" value="Ig-like_fold"/>
</dbReference>
<evidence type="ECO:0000256" key="1">
    <source>
        <dbReference type="ARBA" id="ARBA00004141"/>
    </source>
</evidence>
<dbReference type="Pfam" id="PF22637">
    <property type="entry name" value="CBM_4_9_1"/>
    <property type="match status" value="1"/>
</dbReference>
<dbReference type="Gene3D" id="2.60.40.1080">
    <property type="match status" value="3"/>
</dbReference>
<proteinExistence type="predicted"/>
<feature type="transmembrane region" description="Helical" evidence="9">
    <location>
        <begin position="29"/>
        <end position="49"/>
    </location>
</feature>
<organism evidence="11 12">
    <name type="scientific">Paenibacillus plantarum</name>
    <dbReference type="NCBI Taxonomy" id="2654975"/>
    <lineage>
        <taxon>Bacteria</taxon>
        <taxon>Bacillati</taxon>
        <taxon>Bacillota</taxon>
        <taxon>Bacilli</taxon>
        <taxon>Bacillales</taxon>
        <taxon>Paenibacillaceae</taxon>
        <taxon>Paenibacillus</taxon>
    </lineage>
</organism>
<evidence type="ECO:0000256" key="4">
    <source>
        <dbReference type="ARBA" id="ARBA00022729"/>
    </source>
</evidence>
<dbReference type="SMART" id="SM00635">
    <property type="entry name" value="BID_2"/>
    <property type="match status" value="3"/>
</dbReference>
<dbReference type="InterPro" id="IPR003343">
    <property type="entry name" value="Big_2"/>
</dbReference>
<dbReference type="InterPro" id="IPR052447">
    <property type="entry name" value="Dermatan-Sulfate_Isomerase"/>
</dbReference>
<dbReference type="Pfam" id="PF00754">
    <property type="entry name" value="F5_F8_type_C"/>
    <property type="match status" value="1"/>
</dbReference>
<sequence>MNSGGSLLLLFSLTNQGGLMMEKLQKGPFPLFVAICIFISALWTAGFGLTNTANAATSLLLNGSFESVSSGVPTGWVNKDYTPGPMISVSTEVYKEGNHSLKIDATARGRVASYQKVNVTPGTTYRYSTWIKTQDVVTDFSLGARVRLYFENSASVLTGVFTNTADLKGTNDWTYRERLVTAPSDAVRLVVEISPDTGTGISWFDDQKLDIPVSSVAVSRKVIPLELGASTTVTAQVYPVHATEQAIIWTSSNPSVAVVTNGVVSALGAGSATITATTVDGGFKDTSTVTVNLPIIHPTGISLKNHRIIAAPGDQVQLQSVVLPANATNKTVQWNSSNSSVAGVNSVGMVTIIGSGTALITATTEDGNFTDQCVIDASNLIKDASFDQTSTLPNSNWKIYQGSPTQFTATVDESVYKTGSHSLKINVGLSGSGSVYQGISVNEGVNYKFSGWMKPEVSGRTGARISYYFKDSNGKKIANDKYIYLTAQSQSDGWVYVEELGIQAPPTATLIVLAAFPESGSGVTWYDDMVLAPWNQVESISLTPLSSVLSIGDTLPLQAQVFPVEASNKLVTWSSSDTNVAAVDSSGVVNAFTKGIAVITARAVEKSLAVHSVIRVGSTDITINNQQLDTSFSTPISGHVAATDSNSHPLSYFRLLEPSHGTVVVGSDGGWVYKPDINFTGEDAFLVAVTDGQGNYAYNTNTIKVKTMAEALSPLQQVHPRLYINDSKVTQLKAAIAPGGTHEALWREFKALVDTQLGAPDLYHQDPNDLEQNWQRDVGNKTVNFAFAYVLSGEAKYLNAAKTWAIASVNYPNWGLGQLKNAELAAGHQLFSLGIVYDWLYNDLDVGIKQIIVDTLKERGNEMYRKGAGLPFNGQEIKAYWSQMYLANHMWVNLGGLTAAGLAIYDVDNDTQSKVLPWLQFTVQRFNKSAEVLGDDGASIEGVAYGQYGLSWLIQYAKLSEKFFNNNMLGNDYFKNSSKYFNYTMLPKDSWTNKINHLNIADDPSENWYGPDYLLRVLAAEHRDGLAQLLARQIDDANMDSPGAKWLGLLYYDPTVLETPAEAEPTLHHFDNIDMAISRSDWSGSESMVAFKSGPYMGHRVIELNNEPNNQDWGAGHVHPDANHFMIFAGGEYLIRDDGYAPKLTSNHNTLLIDNKGQMGEGGSWYNMYEANERKASPSITTVVDHPEFDYMVGDATEAYKKDVTGLKTYKRHLIFMKPSTLIVVDDIQVDQPRELKLLFFPESQNLIRTDANNFMSIGNHTTLQYKQLTPEHATASIATVPYTTDLDVSKNPGDRRAFQVINDTDPVWRNASAFTWTENGMVPADVSMTKNGDLWKFEVSGKAVELNLMNDTVQPVAASGSHNEMNDDDGLNGIFFNGLLINDFDKDVLSYTVTKNDKKLINQINVIKRSNTSTVTINYDGKVPGVAIIGVTSGSGNYHRTYTVKVISSGLLQVIGAQSNGTTGFMPMNAFDDDMSTIWSAKIDPQAISDNPDGYPWLIADVGEVKELNKVEIAWYNGTTRRAFFDIEVSQDGVQWNWIYRGEASGVTDNFEVFAFPANATARYVKVWTTGNSTGGLFNSIKEMRIYEAPTVDRESPITTASISPLQPDGPNGTYLNPVTVTLAGSDSSSGVDRTEISVDNGTSWQIYTSPVTFDKKGTYALLYRSTDRAGNVESSHQVGFTLALSVVKIQLKDSNGNPLSGGSVQYYDGGWKGFGITDAAGTVTKSLPDKSYTFAMAFEGTQMNKVQNTGTDAFVRFQTVQVKVLLKDSLGNPLDGGNVSYYADKWRTFGSTSYGEARKELLPGPYTFATAYEGTSNQKVQNTGVEAIVGFQTVKVKVHLKDSLGNPLDSGAVSYYADRWRSIGDTSGGEASKELLPGSYTFSTAYEGTISQKMQNTKDDAIVGFQTIRVNVLLKDSQGNPLDGGIVSYYADRWRTFGNTYEGGAGKELLPGSFSFTMSYNGTTNVRVADTSATPTIIFQQ</sequence>
<evidence type="ECO:0000256" key="6">
    <source>
        <dbReference type="ARBA" id="ARBA00023136"/>
    </source>
</evidence>
<keyword evidence="5 9" id="KW-1133">Transmembrane helix</keyword>
<evidence type="ECO:0000313" key="11">
    <source>
        <dbReference type="EMBL" id="NOU66619.1"/>
    </source>
</evidence>
<dbReference type="Gene3D" id="1.50.10.100">
    <property type="entry name" value="Chondroitin AC/alginate lyase"/>
    <property type="match status" value="1"/>
</dbReference>
<accession>A0ABX1XFA6</accession>
<reference evidence="11 12" key="1">
    <citation type="submission" date="2019-10" db="EMBL/GenBank/DDBJ databases">
        <title>Description of Paenibacillus humi sp. nov.</title>
        <authorList>
            <person name="Carlier A."/>
            <person name="Qi S."/>
        </authorList>
    </citation>
    <scope>NUCLEOTIDE SEQUENCE [LARGE SCALE GENOMIC DNA]</scope>
    <source>
        <strain evidence="11 12">LMG 31461</strain>
    </source>
</reference>
<keyword evidence="7" id="KW-0325">Glycoprotein</keyword>
<dbReference type="Pfam" id="PF17963">
    <property type="entry name" value="Big_9"/>
    <property type="match status" value="1"/>
</dbReference>
<dbReference type="InterPro" id="IPR008964">
    <property type="entry name" value="Invasin/intimin_cell_adhesion"/>
</dbReference>
<keyword evidence="4" id="KW-0732">Signal</keyword>
<dbReference type="InterPro" id="IPR012480">
    <property type="entry name" value="Hepar_II_III_C"/>
</dbReference>
<dbReference type="InterPro" id="IPR058094">
    <property type="entry name" value="Ig-like_OmpL47-like"/>
</dbReference>
<dbReference type="Gene3D" id="2.60.120.260">
    <property type="entry name" value="Galactose-binding domain-like"/>
    <property type="match status" value="3"/>
</dbReference>
<comment type="subcellular location">
    <subcellularLocation>
        <location evidence="2">Cell envelope</location>
    </subcellularLocation>
    <subcellularLocation>
        <location evidence="1">Membrane</location>
        <topology evidence="1">Multi-pass membrane protein</topology>
    </subcellularLocation>
</comment>
<keyword evidence="3 9" id="KW-0812">Transmembrane</keyword>
<dbReference type="Pfam" id="PF07940">
    <property type="entry name" value="Hepar_II_III_C"/>
    <property type="match status" value="1"/>
</dbReference>
<name>A0ABX1XFA6_9BACL</name>
<dbReference type="PANTHER" id="PTHR15532">
    <property type="match status" value="1"/>
</dbReference>
<evidence type="ECO:0000256" key="8">
    <source>
        <dbReference type="ARBA" id="ARBA00023235"/>
    </source>
</evidence>
<dbReference type="Gene3D" id="2.60.40.10">
    <property type="entry name" value="Immunoglobulins"/>
    <property type="match status" value="3"/>
</dbReference>
<dbReference type="EMBL" id="WHNY01000064">
    <property type="protein sequence ID" value="NOU66619.1"/>
    <property type="molecule type" value="Genomic_DNA"/>
</dbReference>
<evidence type="ECO:0000256" key="3">
    <source>
        <dbReference type="ARBA" id="ARBA00022692"/>
    </source>
</evidence>
<dbReference type="NCBIfam" id="NF047446">
    <property type="entry name" value="barrel_OmpL47"/>
    <property type="match status" value="1"/>
</dbReference>
<keyword evidence="6 9" id="KW-0472">Membrane</keyword>
<comment type="caution">
    <text evidence="11">The sequence shown here is derived from an EMBL/GenBank/DDBJ whole genome shotgun (WGS) entry which is preliminary data.</text>
</comment>
<dbReference type="Pfam" id="PF02368">
    <property type="entry name" value="Big_2"/>
    <property type="match status" value="3"/>
</dbReference>
<dbReference type="PANTHER" id="PTHR15532:SF5">
    <property type="entry name" value="SULFOTRANSFERASE DOMAIN-CONTAINING PROTEIN"/>
    <property type="match status" value="1"/>
</dbReference>
<evidence type="ECO:0000256" key="7">
    <source>
        <dbReference type="ARBA" id="ARBA00023180"/>
    </source>
</evidence>
<protein>
    <submittedName>
        <fullName evidence="11">DUF4962 domain-containing protein</fullName>
    </submittedName>
</protein>
<dbReference type="SUPFAM" id="SSF49785">
    <property type="entry name" value="Galactose-binding domain-like"/>
    <property type="match status" value="2"/>
</dbReference>
<keyword evidence="12" id="KW-1185">Reference proteome</keyword>
<evidence type="ECO:0000313" key="12">
    <source>
        <dbReference type="Proteomes" id="UP000653578"/>
    </source>
</evidence>
<feature type="domain" description="F5/8 type C" evidence="10">
    <location>
        <begin position="1440"/>
        <end position="1590"/>
    </location>
</feature>
<dbReference type="SUPFAM" id="SSF49373">
    <property type="entry name" value="Invasin/intimin cell-adhesion fragments"/>
    <property type="match status" value="3"/>
</dbReference>
<dbReference type="Gene3D" id="3.30.1920.20">
    <property type="match status" value="1"/>
</dbReference>
<gene>
    <name evidence="11" type="ORF">GC096_21480</name>
</gene>
<evidence type="ECO:0000256" key="5">
    <source>
        <dbReference type="ARBA" id="ARBA00022989"/>
    </source>
</evidence>